<feature type="domain" description="OmpR/PhoB-type" evidence="5">
    <location>
        <begin position="128"/>
        <end position="227"/>
    </location>
</feature>
<dbReference type="GO" id="GO:0005829">
    <property type="term" value="C:cytosol"/>
    <property type="evidence" value="ECO:0007669"/>
    <property type="project" value="TreeGrafter"/>
</dbReference>
<sequence>MSIILIIEDDWQIRHFLQAALLDCGYKLIEAATGREGISQVATRRPELILLALSLPDVDGLEVIRQLREWTQVPIIALSTRDKEDDKITALDAGADDCLTKPFGAGELLARMRVALRRSVRNRLEQGQAVFRAGDLLVDIEHRRVFAADREVHLTPLEYKLLVTLMRQAGKVLTHQQLLTEVWGLSYAKESHYLRVYMAQLRHKLEADPARPRHLVTEPRVGYRLKSD</sequence>
<proteinExistence type="predicted"/>
<dbReference type="SMART" id="SM00448">
    <property type="entry name" value="REC"/>
    <property type="match status" value="1"/>
</dbReference>
<dbReference type="SMART" id="SM00862">
    <property type="entry name" value="Trans_reg_C"/>
    <property type="match status" value="1"/>
</dbReference>
<evidence type="ECO:0000259" key="5">
    <source>
        <dbReference type="PROSITE" id="PS51755"/>
    </source>
</evidence>
<evidence type="ECO:0000256" key="1">
    <source>
        <dbReference type="ARBA" id="ARBA00023125"/>
    </source>
</evidence>
<dbReference type="RefSeq" id="WP_023174173.1">
    <property type="nucleotide sequence ID" value="NC_022600.1"/>
</dbReference>
<evidence type="ECO:0000259" key="4">
    <source>
        <dbReference type="PROSITE" id="PS50110"/>
    </source>
</evidence>
<evidence type="ECO:0000256" key="3">
    <source>
        <dbReference type="PROSITE-ProRule" id="PRU01091"/>
    </source>
</evidence>
<evidence type="ECO:0000313" key="7">
    <source>
        <dbReference type="Proteomes" id="UP000017396"/>
    </source>
</evidence>
<dbReference type="SUPFAM" id="SSF52172">
    <property type="entry name" value="CheY-like"/>
    <property type="match status" value="1"/>
</dbReference>
<dbReference type="AlphaFoldDB" id="U5QMZ1"/>
<comment type="caution">
    <text evidence="2">Lacks conserved residue(s) required for the propagation of feature annotation.</text>
</comment>
<keyword evidence="1 3" id="KW-0238">DNA-binding</keyword>
<evidence type="ECO:0000256" key="2">
    <source>
        <dbReference type="PROSITE-ProRule" id="PRU00169"/>
    </source>
</evidence>
<dbReference type="PATRIC" id="fig|1183438.3.peg.2677"/>
<dbReference type="KEGG" id="glj:GKIL_2718"/>
<dbReference type="eggNOG" id="COG0745">
    <property type="taxonomic scope" value="Bacteria"/>
</dbReference>
<dbReference type="InterPro" id="IPR036388">
    <property type="entry name" value="WH-like_DNA-bd_sf"/>
</dbReference>
<dbReference type="PROSITE" id="PS51755">
    <property type="entry name" value="OMPR_PHOB"/>
    <property type="match status" value="1"/>
</dbReference>
<reference evidence="6 7" key="1">
    <citation type="journal article" date="2013" name="PLoS ONE">
        <title>Cultivation and Complete Genome Sequencing of Gloeobacter kilaueensis sp. nov., from a Lava Cave in Kilauea Caldera, Hawai'i.</title>
        <authorList>
            <person name="Saw J.H."/>
            <person name="Schatz M."/>
            <person name="Brown M.V."/>
            <person name="Kunkel D.D."/>
            <person name="Foster J.S."/>
            <person name="Shick H."/>
            <person name="Christensen S."/>
            <person name="Hou S."/>
            <person name="Wan X."/>
            <person name="Donachie S.P."/>
        </authorList>
    </citation>
    <scope>NUCLEOTIDE SEQUENCE [LARGE SCALE GENOMIC DNA]</scope>
    <source>
        <strain evidence="7">JS</strain>
    </source>
</reference>
<feature type="DNA-binding region" description="OmpR/PhoB-type" evidence="3">
    <location>
        <begin position="128"/>
        <end position="227"/>
    </location>
</feature>
<accession>U5QMZ1</accession>
<dbReference type="CDD" id="cd00383">
    <property type="entry name" value="trans_reg_C"/>
    <property type="match status" value="1"/>
</dbReference>
<dbReference type="Gene3D" id="6.10.250.690">
    <property type="match status" value="1"/>
</dbReference>
<dbReference type="Pfam" id="PF00072">
    <property type="entry name" value="Response_reg"/>
    <property type="match status" value="1"/>
</dbReference>
<dbReference type="HOGENOM" id="CLU_000445_30_8_3"/>
<organism evidence="6 7">
    <name type="scientific">Gloeobacter kilaueensis (strain ATCC BAA-2537 / CCAP 1431/1 / ULC 316 / JS1)</name>
    <dbReference type="NCBI Taxonomy" id="1183438"/>
    <lineage>
        <taxon>Bacteria</taxon>
        <taxon>Bacillati</taxon>
        <taxon>Cyanobacteriota</taxon>
        <taxon>Cyanophyceae</taxon>
        <taxon>Gloeobacterales</taxon>
        <taxon>Gloeobacteraceae</taxon>
        <taxon>Gloeobacter</taxon>
    </lineage>
</organism>
<evidence type="ECO:0000313" key="6">
    <source>
        <dbReference type="EMBL" id="AGY58964.1"/>
    </source>
</evidence>
<dbReference type="Gene3D" id="1.10.10.10">
    <property type="entry name" value="Winged helix-like DNA-binding domain superfamily/Winged helix DNA-binding domain"/>
    <property type="match status" value="1"/>
</dbReference>
<dbReference type="GO" id="GO:0006355">
    <property type="term" value="P:regulation of DNA-templated transcription"/>
    <property type="evidence" value="ECO:0007669"/>
    <property type="project" value="InterPro"/>
</dbReference>
<dbReference type="EMBL" id="CP003587">
    <property type="protein sequence ID" value="AGY58964.1"/>
    <property type="molecule type" value="Genomic_DNA"/>
</dbReference>
<dbReference type="PANTHER" id="PTHR48111">
    <property type="entry name" value="REGULATOR OF RPOS"/>
    <property type="match status" value="1"/>
</dbReference>
<dbReference type="STRING" id="1183438.GKIL_2718"/>
<dbReference type="InterPro" id="IPR011006">
    <property type="entry name" value="CheY-like_superfamily"/>
</dbReference>
<dbReference type="CDD" id="cd17620">
    <property type="entry name" value="REC_OmpR_KdpE-like"/>
    <property type="match status" value="1"/>
</dbReference>
<dbReference type="PANTHER" id="PTHR48111:SF50">
    <property type="entry name" value="KDP OPERON TRANSCRIPTIONAL REGULATORY PROTEIN KDPE"/>
    <property type="match status" value="1"/>
</dbReference>
<protein>
    <submittedName>
        <fullName evidence="6">Two component transcriptional regulator, winged helix family</fullName>
    </submittedName>
</protein>
<dbReference type="InterPro" id="IPR039420">
    <property type="entry name" value="WalR-like"/>
</dbReference>
<name>U5QMZ1_GLOK1</name>
<dbReference type="GO" id="GO:0032993">
    <property type="term" value="C:protein-DNA complex"/>
    <property type="evidence" value="ECO:0007669"/>
    <property type="project" value="TreeGrafter"/>
</dbReference>
<dbReference type="PROSITE" id="PS50110">
    <property type="entry name" value="RESPONSE_REGULATORY"/>
    <property type="match status" value="1"/>
</dbReference>
<dbReference type="InterPro" id="IPR001867">
    <property type="entry name" value="OmpR/PhoB-type_DNA-bd"/>
</dbReference>
<dbReference type="GO" id="GO:0000976">
    <property type="term" value="F:transcription cis-regulatory region binding"/>
    <property type="evidence" value="ECO:0007669"/>
    <property type="project" value="TreeGrafter"/>
</dbReference>
<dbReference type="InterPro" id="IPR001789">
    <property type="entry name" value="Sig_transdc_resp-reg_receiver"/>
</dbReference>
<dbReference type="Proteomes" id="UP000017396">
    <property type="component" value="Chromosome"/>
</dbReference>
<keyword evidence="7" id="KW-1185">Reference proteome</keyword>
<gene>
    <name evidence="6" type="primary">kdpE</name>
    <name evidence="6" type="ORF">GKIL_2718</name>
</gene>
<feature type="domain" description="Response regulatory" evidence="4">
    <location>
        <begin position="3"/>
        <end position="116"/>
    </location>
</feature>
<dbReference type="FunFam" id="1.10.10.10:FF:000210">
    <property type="entry name" value="Winged-helix transcriptional response regulator KdpE"/>
    <property type="match status" value="1"/>
</dbReference>
<dbReference type="Gene3D" id="3.40.50.2300">
    <property type="match status" value="1"/>
</dbReference>
<dbReference type="Pfam" id="PF00486">
    <property type="entry name" value="Trans_reg_C"/>
    <property type="match status" value="1"/>
</dbReference>
<dbReference type="GO" id="GO:0000156">
    <property type="term" value="F:phosphorelay response regulator activity"/>
    <property type="evidence" value="ECO:0007669"/>
    <property type="project" value="TreeGrafter"/>
</dbReference>